<evidence type="ECO:0000313" key="3">
    <source>
        <dbReference type="Proteomes" id="UP000799640"/>
    </source>
</evidence>
<keyword evidence="3" id="KW-1185">Reference proteome</keyword>
<feature type="compositionally biased region" description="Basic residues" evidence="1">
    <location>
        <begin position="93"/>
        <end position="104"/>
    </location>
</feature>
<reference evidence="2" key="1">
    <citation type="journal article" date="2020" name="Stud. Mycol.">
        <title>101 Dothideomycetes genomes: a test case for predicting lifestyles and emergence of pathogens.</title>
        <authorList>
            <person name="Haridas S."/>
            <person name="Albert R."/>
            <person name="Binder M."/>
            <person name="Bloem J."/>
            <person name="Labutti K."/>
            <person name="Salamov A."/>
            <person name="Andreopoulos B."/>
            <person name="Baker S."/>
            <person name="Barry K."/>
            <person name="Bills G."/>
            <person name="Bluhm B."/>
            <person name="Cannon C."/>
            <person name="Castanera R."/>
            <person name="Culley D."/>
            <person name="Daum C."/>
            <person name="Ezra D."/>
            <person name="Gonzalez J."/>
            <person name="Henrissat B."/>
            <person name="Kuo A."/>
            <person name="Liang C."/>
            <person name="Lipzen A."/>
            <person name="Lutzoni F."/>
            <person name="Magnuson J."/>
            <person name="Mondo S."/>
            <person name="Nolan M."/>
            <person name="Ohm R."/>
            <person name="Pangilinan J."/>
            <person name="Park H.-J."/>
            <person name="Ramirez L."/>
            <person name="Alfaro M."/>
            <person name="Sun H."/>
            <person name="Tritt A."/>
            <person name="Yoshinaga Y."/>
            <person name="Zwiers L.-H."/>
            <person name="Turgeon B."/>
            <person name="Goodwin S."/>
            <person name="Spatafora J."/>
            <person name="Crous P."/>
            <person name="Grigoriev I."/>
        </authorList>
    </citation>
    <scope>NUCLEOTIDE SEQUENCE</scope>
    <source>
        <strain evidence="2">CBS 262.69</strain>
    </source>
</reference>
<feature type="region of interest" description="Disordered" evidence="1">
    <location>
        <begin position="80"/>
        <end position="104"/>
    </location>
</feature>
<gene>
    <name evidence="2" type="ORF">EJ06DRAFT_174248</name>
</gene>
<sequence length="104" mass="11558">MFPPLSKRSTSSMGCHRCPLSSLALVALSGWSRRALRRTLPSPTPSLPVSKSRFLAFLTAFPLHCSDPLNTNTKKWIKSSKCGEYPLPPATRRPAKNPRTKRLP</sequence>
<proteinExistence type="predicted"/>
<dbReference type="AlphaFoldDB" id="A0A6G1HLG9"/>
<dbReference type="Proteomes" id="UP000799640">
    <property type="component" value="Unassembled WGS sequence"/>
</dbReference>
<organism evidence="2 3">
    <name type="scientific">Trichodelitschia bisporula</name>
    <dbReference type="NCBI Taxonomy" id="703511"/>
    <lineage>
        <taxon>Eukaryota</taxon>
        <taxon>Fungi</taxon>
        <taxon>Dikarya</taxon>
        <taxon>Ascomycota</taxon>
        <taxon>Pezizomycotina</taxon>
        <taxon>Dothideomycetes</taxon>
        <taxon>Dothideomycetes incertae sedis</taxon>
        <taxon>Phaeotrichales</taxon>
        <taxon>Phaeotrichaceae</taxon>
        <taxon>Trichodelitschia</taxon>
    </lineage>
</organism>
<protein>
    <submittedName>
        <fullName evidence="2">Uncharacterized protein</fullName>
    </submittedName>
</protein>
<evidence type="ECO:0000313" key="2">
    <source>
        <dbReference type="EMBL" id="KAF2396860.1"/>
    </source>
</evidence>
<dbReference type="EMBL" id="ML996705">
    <property type="protein sequence ID" value="KAF2396860.1"/>
    <property type="molecule type" value="Genomic_DNA"/>
</dbReference>
<name>A0A6G1HLG9_9PEZI</name>
<evidence type="ECO:0000256" key="1">
    <source>
        <dbReference type="SAM" id="MobiDB-lite"/>
    </source>
</evidence>
<accession>A0A6G1HLG9</accession>